<evidence type="ECO:0000256" key="9">
    <source>
        <dbReference type="SAM" id="MobiDB-lite"/>
    </source>
</evidence>
<evidence type="ECO:0000256" key="7">
    <source>
        <dbReference type="ARBA" id="ARBA00023098"/>
    </source>
</evidence>
<name>A0A9W8CH18_9FUNG</name>
<gene>
    <name evidence="13" type="ORF">LPJ64_005368</name>
</gene>
<dbReference type="GO" id="GO:0047493">
    <property type="term" value="F:ceramide cholinephosphotransferase activity"/>
    <property type="evidence" value="ECO:0007669"/>
    <property type="project" value="TreeGrafter"/>
</dbReference>
<sequence>MVGILYFIRSVTLSVTTLPPSIDTCEITVPQSMWQVIKATPDILAGNIGQCTDKIFSGHTSILVISTLFWLRYSTHWGFILYSMIHCSLGIISVLLARYHYTVDVVIGFFLTYFIHQMYYTALDQAIRQRDICRGNRMAWRKIRNSSVYSHHHRHHEEDSEEFGSHGVYKMTVLARNQDGNAEDSLWRDYDSAVGVDISGRVTPHRPQNPNADDPSFVVRKRETSTATTALSVSSEAANDPMDVSLIAPASLAAPSGISEIGEHCEIPMDQIDRGSGGQQNDVSEENEPFTDDDEDDGLEGLPFVESIRVQSTSPHRLDIMGINRSFGSFLPAIVAWMDGLDIRYK</sequence>
<dbReference type="Proteomes" id="UP001145021">
    <property type="component" value="Unassembled WGS sequence"/>
</dbReference>
<keyword evidence="5" id="KW-0746">Sphingolipid metabolism</keyword>
<feature type="compositionally biased region" description="Acidic residues" evidence="9">
    <location>
        <begin position="283"/>
        <end position="299"/>
    </location>
</feature>
<keyword evidence="4 10" id="KW-0812">Transmembrane</keyword>
<evidence type="ECO:0000256" key="11">
    <source>
        <dbReference type="SAM" id="SignalP"/>
    </source>
</evidence>
<reference evidence="13" key="1">
    <citation type="submission" date="2022-07" db="EMBL/GenBank/DDBJ databases">
        <title>Phylogenomic reconstructions and comparative analyses of Kickxellomycotina fungi.</title>
        <authorList>
            <person name="Reynolds N.K."/>
            <person name="Stajich J.E."/>
            <person name="Barry K."/>
            <person name="Grigoriev I.V."/>
            <person name="Crous P."/>
            <person name="Smith M.E."/>
        </authorList>
    </citation>
    <scope>NUCLEOTIDE SEQUENCE</scope>
    <source>
        <strain evidence="13">NBRC 105413</strain>
    </source>
</reference>
<evidence type="ECO:0000256" key="5">
    <source>
        <dbReference type="ARBA" id="ARBA00022919"/>
    </source>
</evidence>
<evidence type="ECO:0000256" key="1">
    <source>
        <dbReference type="ARBA" id="ARBA00004141"/>
    </source>
</evidence>
<evidence type="ECO:0000256" key="4">
    <source>
        <dbReference type="ARBA" id="ARBA00022692"/>
    </source>
</evidence>
<feature type="transmembrane region" description="Helical" evidence="10">
    <location>
        <begin position="79"/>
        <end position="99"/>
    </location>
</feature>
<feature type="compositionally biased region" description="Low complexity" evidence="9">
    <location>
        <begin position="225"/>
        <end position="238"/>
    </location>
</feature>
<evidence type="ECO:0000256" key="3">
    <source>
        <dbReference type="ARBA" id="ARBA00022679"/>
    </source>
</evidence>
<dbReference type="GO" id="GO:0005789">
    <property type="term" value="C:endoplasmic reticulum membrane"/>
    <property type="evidence" value="ECO:0007669"/>
    <property type="project" value="TreeGrafter"/>
</dbReference>
<dbReference type="GO" id="GO:0046513">
    <property type="term" value="P:ceramide biosynthetic process"/>
    <property type="evidence" value="ECO:0007669"/>
    <property type="project" value="TreeGrafter"/>
</dbReference>
<keyword evidence="14" id="KW-1185">Reference proteome</keyword>
<comment type="caution">
    <text evidence="13">The sequence shown here is derived from an EMBL/GenBank/DDBJ whole genome shotgun (WGS) entry which is preliminary data.</text>
</comment>
<accession>A0A9W8CH18</accession>
<evidence type="ECO:0000256" key="2">
    <source>
        <dbReference type="ARBA" id="ARBA00005441"/>
    </source>
</evidence>
<dbReference type="Pfam" id="PF14360">
    <property type="entry name" value="PAP2_C"/>
    <property type="match status" value="1"/>
</dbReference>
<feature type="domain" description="Sphingomyelin synthase-like" evidence="12">
    <location>
        <begin position="50"/>
        <end position="120"/>
    </location>
</feature>
<dbReference type="InterPro" id="IPR025749">
    <property type="entry name" value="Sphingomyelin_synth-like_dom"/>
</dbReference>
<proteinExistence type="inferred from homology"/>
<keyword evidence="11" id="KW-0732">Signal</keyword>
<dbReference type="GO" id="GO:0000139">
    <property type="term" value="C:Golgi membrane"/>
    <property type="evidence" value="ECO:0007669"/>
    <property type="project" value="TreeGrafter"/>
</dbReference>
<keyword evidence="7" id="KW-0443">Lipid metabolism</keyword>
<feature type="region of interest" description="Disordered" evidence="9">
    <location>
        <begin position="200"/>
        <end position="238"/>
    </location>
</feature>
<feature type="chain" id="PRO_5040945144" description="Sphingomyelin synthase-like domain-containing protein" evidence="11">
    <location>
        <begin position="17"/>
        <end position="346"/>
    </location>
</feature>
<feature type="signal peptide" evidence="11">
    <location>
        <begin position="1"/>
        <end position="16"/>
    </location>
</feature>
<evidence type="ECO:0000256" key="8">
    <source>
        <dbReference type="ARBA" id="ARBA00023136"/>
    </source>
</evidence>
<comment type="similarity">
    <text evidence="2">Belongs to the sphingomyelin synthase family.</text>
</comment>
<dbReference type="GO" id="GO:0033188">
    <property type="term" value="F:sphingomyelin synthase activity"/>
    <property type="evidence" value="ECO:0007669"/>
    <property type="project" value="TreeGrafter"/>
</dbReference>
<dbReference type="InterPro" id="IPR045221">
    <property type="entry name" value="Sphingomyelin_synth-like"/>
</dbReference>
<organism evidence="13 14">
    <name type="scientific">Coemansia asiatica</name>
    <dbReference type="NCBI Taxonomy" id="1052880"/>
    <lineage>
        <taxon>Eukaryota</taxon>
        <taxon>Fungi</taxon>
        <taxon>Fungi incertae sedis</taxon>
        <taxon>Zoopagomycota</taxon>
        <taxon>Kickxellomycotina</taxon>
        <taxon>Kickxellomycetes</taxon>
        <taxon>Kickxellales</taxon>
        <taxon>Kickxellaceae</taxon>
        <taxon>Coemansia</taxon>
    </lineage>
</organism>
<dbReference type="GO" id="GO:0005886">
    <property type="term" value="C:plasma membrane"/>
    <property type="evidence" value="ECO:0007669"/>
    <property type="project" value="TreeGrafter"/>
</dbReference>
<keyword evidence="3" id="KW-0808">Transferase</keyword>
<evidence type="ECO:0000256" key="10">
    <source>
        <dbReference type="SAM" id="Phobius"/>
    </source>
</evidence>
<evidence type="ECO:0000259" key="12">
    <source>
        <dbReference type="Pfam" id="PF14360"/>
    </source>
</evidence>
<comment type="subcellular location">
    <subcellularLocation>
        <location evidence="1">Membrane</location>
        <topology evidence="1">Multi-pass membrane protein</topology>
    </subcellularLocation>
</comment>
<dbReference type="PANTHER" id="PTHR21290:SF25">
    <property type="entry name" value="SPHINGOMYELIN SYNTHASE-RELATED PROTEIN 1"/>
    <property type="match status" value="1"/>
</dbReference>
<dbReference type="EMBL" id="JANBOH010000335">
    <property type="protein sequence ID" value="KAJ1642814.1"/>
    <property type="molecule type" value="Genomic_DNA"/>
</dbReference>
<feature type="region of interest" description="Disordered" evidence="9">
    <location>
        <begin position="269"/>
        <end position="299"/>
    </location>
</feature>
<keyword evidence="8 10" id="KW-0472">Membrane</keyword>
<feature type="transmembrane region" description="Helical" evidence="10">
    <location>
        <begin position="105"/>
        <end position="122"/>
    </location>
</feature>
<dbReference type="AlphaFoldDB" id="A0A9W8CH18"/>
<dbReference type="PANTHER" id="PTHR21290">
    <property type="entry name" value="SPHINGOMYELIN SYNTHETASE"/>
    <property type="match status" value="1"/>
</dbReference>
<evidence type="ECO:0000313" key="14">
    <source>
        <dbReference type="Proteomes" id="UP001145021"/>
    </source>
</evidence>
<protein>
    <recommendedName>
        <fullName evidence="12">Sphingomyelin synthase-like domain-containing protein</fullName>
    </recommendedName>
</protein>
<evidence type="ECO:0000313" key="13">
    <source>
        <dbReference type="EMBL" id="KAJ1642814.1"/>
    </source>
</evidence>
<keyword evidence="6 10" id="KW-1133">Transmembrane helix</keyword>
<evidence type="ECO:0000256" key="6">
    <source>
        <dbReference type="ARBA" id="ARBA00022989"/>
    </source>
</evidence>